<evidence type="ECO:0008006" key="5">
    <source>
        <dbReference type="Google" id="ProtNLM"/>
    </source>
</evidence>
<dbReference type="EMBL" id="QWVS01000028">
    <property type="protein sequence ID" value="RID84044.1"/>
    <property type="molecule type" value="Genomic_DNA"/>
</dbReference>
<keyword evidence="2" id="KW-0732">Signal</keyword>
<sequence length="163" mass="18112">MRWRKAMLTLGICSTLLLGACSSKEESHDNHSNHTEHTDSGDIREETSGIEQIPEFLADKSEDMQTIYVAAAKHQKLLEQIPCYCGCGESANHKNNYDCFVFENKESGAVVWDDHGTKCGVCLEIAAQAVVDFNNGKKVKEIRGAIDQQYEKGYAKPTNTPEV</sequence>
<gene>
    <name evidence="3" type="ORF">D1953_14450</name>
</gene>
<evidence type="ECO:0000313" key="4">
    <source>
        <dbReference type="Proteomes" id="UP000266016"/>
    </source>
</evidence>
<evidence type="ECO:0000313" key="3">
    <source>
        <dbReference type="EMBL" id="RID84044.1"/>
    </source>
</evidence>
<feature type="region of interest" description="Disordered" evidence="1">
    <location>
        <begin position="26"/>
        <end position="45"/>
    </location>
</feature>
<evidence type="ECO:0000256" key="2">
    <source>
        <dbReference type="SAM" id="SignalP"/>
    </source>
</evidence>
<dbReference type="Pfam" id="PF13798">
    <property type="entry name" value="PCYCGC"/>
    <property type="match status" value="1"/>
</dbReference>
<dbReference type="PROSITE" id="PS51257">
    <property type="entry name" value="PROKAR_LIPOPROTEIN"/>
    <property type="match status" value="1"/>
</dbReference>
<dbReference type="AlphaFoldDB" id="A0A398B3N6"/>
<organism evidence="3 4">
    <name type="scientific">Peribacillus asahii</name>
    <dbReference type="NCBI Taxonomy" id="228899"/>
    <lineage>
        <taxon>Bacteria</taxon>
        <taxon>Bacillati</taxon>
        <taxon>Bacillota</taxon>
        <taxon>Bacilli</taxon>
        <taxon>Bacillales</taxon>
        <taxon>Bacillaceae</taxon>
        <taxon>Peribacillus</taxon>
    </lineage>
</organism>
<accession>A0A398B3N6</accession>
<dbReference type="Proteomes" id="UP000266016">
    <property type="component" value="Unassembled WGS sequence"/>
</dbReference>
<proteinExistence type="predicted"/>
<reference evidence="3 4" key="1">
    <citation type="submission" date="2018-08" db="EMBL/GenBank/DDBJ databases">
        <title>Bacillus jemisoniae sp. nov., Bacillus chryseoplanitiae sp. nov., Bacillus resnikiae sp. nov., and Bacillus frankliniae sp. nov., isolated from Viking spacecraft and associated surfaces.</title>
        <authorList>
            <person name="Seuylemezian A."/>
            <person name="Vaishampayan P."/>
        </authorList>
    </citation>
    <scope>NUCLEOTIDE SEQUENCE [LARGE SCALE GENOMIC DNA]</scope>
    <source>
        <strain evidence="3 4">MA001</strain>
    </source>
</reference>
<feature type="chain" id="PRO_5039056172" description="Lipoprotein" evidence="2">
    <location>
        <begin position="21"/>
        <end position="163"/>
    </location>
</feature>
<evidence type="ECO:0000256" key="1">
    <source>
        <dbReference type="SAM" id="MobiDB-lite"/>
    </source>
</evidence>
<protein>
    <recommendedName>
        <fullName evidence="5">Lipoprotein</fullName>
    </recommendedName>
</protein>
<keyword evidence="4" id="KW-1185">Reference proteome</keyword>
<feature type="signal peptide" evidence="2">
    <location>
        <begin position="1"/>
        <end position="20"/>
    </location>
</feature>
<dbReference type="InterPro" id="IPR025673">
    <property type="entry name" value="PCYCGC"/>
</dbReference>
<name>A0A398B3N6_9BACI</name>
<comment type="caution">
    <text evidence="3">The sequence shown here is derived from an EMBL/GenBank/DDBJ whole genome shotgun (WGS) entry which is preliminary data.</text>
</comment>